<organism evidence="2">
    <name type="scientific">Magnetospirillum gryphiswaldense</name>
    <dbReference type="NCBI Taxonomy" id="55518"/>
    <lineage>
        <taxon>Bacteria</taxon>
        <taxon>Pseudomonadati</taxon>
        <taxon>Pseudomonadota</taxon>
        <taxon>Alphaproteobacteria</taxon>
        <taxon>Rhodospirillales</taxon>
        <taxon>Rhodospirillaceae</taxon>
        <taxon>Magnetospirillum</taxon>
    </lineage>
</organism>
<feature type="signal peptide" evidence="1">
    <location>
        <begin position="1"/>
        <end position="22"/>
    </location>
</feature>
<accession>A4TXR7</accession>
<keyword evidence="1" id="KW-0732">Signal</keyword>
<dbReference type="PANTHER" id="PTHR43019">
    <property type="entry name" value="SERINE ENDOPROTEASE DEGS"/>
    <property type="match status" value="1"/>
</dbReference>
<protein>
    <submittedName>
        <fullName evidence="2">Trypsin-like serine proteases, typically periplasmic, contain C-terminal PDZ domain</fullName>
    </submittedName>
</protein>
<dbReference type="RefSeq" id="WP_106002345.1">
    <property type="nucleotide sequence ID" value="NZ_CP027527.1"/>
</dbReference>
<dbReference type="EMBL" id="CU459003">
    <property type="protein sequence ID" value="CAM75424.1"/>
    <property type="molecule type" value="Genomic_DNA"/>
</dbReference>
<dbReference type="InterPro" id="IPR009003">
    <property type="entry name" value="Peptidase_S1_PA"/>
</dbReference>
<dbReference type="InterPro" id="IPR001940">
    <property type="entry name" value="Peptidase_S1C"/>
</dbReference>
<dbReference type="SUPFAM" id="SSF50494">
    <property type="entry name" value="Trypsin-like serine proteases"/>
    <property type="match status" value="1"/>
</dbReference>
<dbReference type="Pfam" id="PF13365">
    <property type="entry name" value="Trypsin_2"/>
    <property type="match status" value="1"/>
</dbReference>
<dbReference type="Gene3D" id="2.40.10.10">
    <property type="entry name" value="Trypsin-like serine proteases"/>
    <property type="match status" value="2"/>
</dbReference>
<gene>
    <name evidence="2" type="ORF">MGR_2387</name>
</gene>
<name>A4TXR7_9PROT</name>
<proteinExistence type="predicted"/>
<dbReference type="PANTHER" id="PTHR43019:SF23">
    <property type="entry name" value="PROTEASE DO-LIKE 5, CHLOROPLASTIC"/>
    <property type="match status" value="1"/>
</dbReference>
<dbReference type="AlphaFoldDB" id="A4TXR7"/>
<sequence length="318" mass="32585">MGFWPRLLMTAALLATAGNAFAQSPDPVAEKEAQVQSLRQRAEALKAALAGDVCADPAAAAALLKAGPTALGDGKADTIAKIDASPAEVKGDVQPLSRKDLVDRLHKAVVLVIADNDTGSGFFITPDIVVTNNHVITSAKSGQVMVIGRGLAAPMPAQVVAHTNSQGQNERDYAILRVSGARSAATLPLVLDAGELSNVVAAGFPGLLLDTDMNFRALIKGDMKAMPELAMSQGAIMAVQNRDRGLPVIAHSAPISGGNSGGPLVDMCGRVLGINTFINVAEKQGTNAGFALAAKDMTNYLRANGVSPTIASGGCTGK</sequence>
<dbReference type="GO" id="GO:0004252">
    <property type="term" value="F:serine-type endopeptidase activity"/>
    <property type="evidence" value="ECO:0007669"/>
    <property type="project" value="InterPro"/>
</dbReference>
<evidence type="ECO:0000313" key="2">
    <source>
        <dbReference type="EMBL" id="CAM75424.1"/>
    </source>
</evidence>
<keyword evidence="2" id="KW-0378">Hydrolase</keyword>
<feature type="chain" id="PRO_5002673169" evidence="1">
    <location>
        <begin position="23"/>
        <end position="318"/>
    </location>
</feature>
<dbReference type="InterPro" id="IPR043504">
    <property type="entry name" value="Peptidase_S1_PA_chymotrypsin"/>
</dbReference>
<reference evidence="2" key="1">
    <citation type="journal article" date="2007" name="J. Bacteriol.">
        <title>Comparative genome analysis of four magnetotactic bacteria reveals a complex set of group-specific genes implicated in magnetosome biomineralization and function.</title>
        <authorList>
            <person name="Richter M."/>
            <person name="Kube M."/>
            <person name="Bazylinski D.A."/>
            <person name="Lombardot T."/>
            <person name="Gloeckner F.O."/>
            <person name="Reinhardt R."/>
            <person name="Schueler D."/>
        </authorList>
    </citation>
    <scope>NUCLEOTIDE SEQUENCE</scope>
    <source>
        <strain evidence="2">MSR-1</strain>
    </source>
</reference>
<dbReference type="GO" id="GO:0006508">
    <property type="term" value="P:proteolysis"/>
    <property type="evidence" value="ECO:0007669"/>
    <property type="project" value="UniProtKB-KW"/>
</dbReference>
<dbReference type="PRINTS" id="PR00834">
    <property type="entry name" value="PROTEASES2C"/>
</dbReference>
<evidence type="ECO:0000256" key="1">
    <source>
        <dbReference type="SAM" id="SignalP"/>
    </source>
</evidence>
<keyword evidence="2" id="KW-0645">Protease</keyword>